<dbReference type="GO" id="GO:0016020">
    <property type="term" value="C:membrane"/>
    <property type="evidence" value="ECO:0007669"/>
    <property type="project" value="InterPro"/>
</dbReference>
<keyword evidence="2" id="KW-0812">Transmembrane</keyword>
<protein>
    <submittedName>
        <fullName evidence="4">Threonine/homoserine efflux transporter RhtA</fullName>
    </submittedName>
</protein>
<feature type="transmembrane region" description="Helical" evidence="2">
    <location>
        <begin position="184"/>
        <end position="205"/>
    </location>
</feature>
<feature type="transmembrane region" description="Helical" evidence="2">
    <location>
        <begin position="25"/>
        <end position="42"/>
    </location>
</feature>
<dbReference type="STRING" id="112901.SAMN04488500_13821"/>
<keyword evidence="2" id="KW-0472">Membrane</keyword>
<feature type="transmembrane region" description="Helical" evidence="2">
    <location>
        <begin position="242"/>
        <end position="261"/>
    </location>
</feature>
<feature type="transmembrane region" description="Helical" evidence="2">
    <location>
        <begin position="159"/>
        <end position="178"/>
    </location>
</feature>
<dbReference type="PANTHER" id="PTHR22911:SF79">
    <property type="entry name" value="MOBA-LIKE NTP TRANSFERASE DOMAIN-CONTAINING PROTEIN"/>
    <property type="match status" value="1"/>
</dbReference>
<gene>
    <name evidence="4" type="ORF">SAMN04488500_13821</name>
</gene>
<name>A0A1W2F149_9FIRM</name>
<dbReference type="PANTHER" id="PTHR22911">
    <property type="entry name" value="ACYL-MALONYL CONDENSING ENZYME-RELATED"/>
    <property type="match status" value="1"/>
</dbReference>
<evidence type="ECO:0000313" key="5">
    <source>
        <dbReference type="Proteomes" id="UP000192738"/>
    </source>
</evidence>
<organism evidence="4 5">
    <name type="scientific">Sporomusa malonica</name>
    <dbReference type="NCBI Taxonomy" id="112901"/>
    <lineage>
        <taxon>Bacteria</taxon>
        <taxon>Bacillati</taxon>
        <taxon>Bacillota</taxon>
        <taxon>Negativicutes</taxon>
        <taxon>Selenomonadales</taxon>
        <taxon>Sporomusaceae</taxon>
        <taxon>Sporomusa</taxon>
    </lineage>
</organism>
<comment type="similarity">
    <text evidence="1">Belongs to the EamA transporter family.</text>
</comment>
<keyword evidence="5" id="KW-1185">Reference proteome</keyword>
<dbReference type="RefSeq" id="WP_245824123.1">
    <property type="nucleotide sequence ID" value="NZ_CP155572.1"/>
</dbReference>
<proteinExistence type="inferred from homology"/>
<evidence type="ECO:0000259" key="3">
    <source>
        <dbReference type="Pfam" id="PF00892"/>
    </source>
</evidence>
<dbReference type="Pfam" id="PF00892">
    <property type="entry name" value="EamA"/>
    <property type="match status" value="2"/>
</dbReference>
<evidence type="ECO:0000256" key="1">
    <source>
        <dbReference type="ARBA" id="ARBA00007362"/>
    </source>
</evidence>
<evidence type="ECO:0000256" key="2">
    <source>
        <dbReference type="SAM" id="Phobius"/>
    </source>
</evidence>
<feature type="transmembrane region" description="Helical" evidence="2">
    <location>
        <begin position="76"/>
        <end position="97"/>
    </location>
</feature>
<feature type="transmembrane region" description="Helical" evidence="2">
    <location>
        <begin position="217"/>
        <end position="236"/>
    </location>
</feature>
<dbReference type="SUPFAM" id="SSF103481">
    <property type="entry name" value="Multidrug resistance efflux transporter EmrE"/>
    <property type="match status" value="2"/>
</dbReference>
<feature type="domain" description="EamA" evidence="3">
    <location>
        <begin position="132"/>
        <end position="256"/>
    </location>
</feature>
<feature type="domain" description="EamA" evidence="3">
    <location>
        <begin position="2"/>
        <end position="121"/>
    </location>
</feature>
<evidence type="ECO:0000313" key="4">
    <source>
        <dbReference type="EMBL" id="SMD15624.1"/>
    </source>
</evidence>
<dbReference type="InterPro" id="IPR037185">
    <property type="entry name" value="EmrE-like"/>
</dbReference>
<sequence length="271" mass="28618">MLAVTAVLWSTSGLGIKWIDWNPMAIAGTRSAIAAFVIWAAFRHSPVCWNRASFCGGAAYAVMMLTFVSATKLTTAANVILLQYTCPIFVAILGVIFLNEKPSLYDWVTISFVGGGMLLFFQDQMSAGGVAGNLLAIVSGMSMAVMAVSMRLQKDGSPFGSVLLGNILTFLCGLPFMFEGSPGVGGWAAIVALGCIQIGLAYVLYSIAIKYVTALEASIITMIEPILNPLWVFLLLGEGPGLWSLIGGGVILMAIAARYIIPAVKSQTATS</sequence>
<dbReference type="InterPro" id="IPR000620">
    <property type="entry name" value="EamA_dom"/>
</dbReference>
<accession>A0A1W2F149</accession>
<feature type="transmembrane region" description="Helical" evidence="2">
    <location>
        <begin position="54"/>
        <end position="70"/>
    </location>
</feature>
<dbReference type="AlphaFoldDB" id="A0A1W2F149"/>
<keyword evidence="2" id="KW-1133">Transmembrane helix</keyword>
<feature type="transmembrane region" description="Helical" evidence="2">
    <location>
        <begin position="104"/>
        <end position="121"/>
    </location>
</feature>
<feature type="transmembrane region" description="Helical" evidence="2">
    <location>
        <begin position="127"/>
        <end position="147"/>
    </location>
</feature>
<dbReference type="EMBL" id="FWXI01000038">
    <property type="protein sequence ID" value="SMD15624.1"/>
    <property type="molecule type" value="Genomic_DNA"/>
</dbReference>
<reference evidence="4 5" key="1">
    <citation type="submission" date="2017-04" db="EMBL/GenBank/DDBJ databases">
        <authorList>
            <person name="Afonso C.L."/>
            <person name="Miller P.J."/>
            <person name="Scott M.A."/>
            <person name="Spackman E."/>
            <person name="Goraichik I."/>
            <person name="Dimitrov K.M."/>
            <person name="Suarez D.L."/>
            <person name="Swayne D.E."/>
        </authorList>
    </citation>
    <scope>NUCLEOTIDE SEQUENCE [LARGE SCALE GENOMIC DNA]</scope>
    <source>
        <strain evidence="4 5">DSM 5090</strain>
    </source>
</reference>
<dbReference type="Proteomes" id="UP000192738">
    <property type="component" value="Unassembled WGS sequence"/>
</dbReference>